<dbReference type="Proteomes" id="UP000784294">
    <property type="component" value="Unassembled WGS sequence"/>
</dbReference>
<feature type="domain" description="Folate receptor-like" evidence="4">
    <location>
        <begin position="84"/>
        <end position="152"/>
    </location>
</feature>
<name>A0A3S5AUR7_9PLAT</name>
<keyword evidence="1" id="KW-0732">Signal</keyword>
<keyword evidence="2" id="KW-1015">Disulfide bond</keyword>
<dbReference type="EMBL" id="CAAALY010257230">
    <property type="protein sequence ID" value="VEL38218.1"/>
    <property type="molecule type" value="Genomic_DNA"/>
</dbReference>
<sequence length="165" mass="18359">MHDQGLTSKDIHLIESVPQVSVEAIIPPFSIPKAEGAGEGPGGSTSESSPSDSRPGESKQSSEAAQRGGGLVRLPLEEEYCSFFNNRAPRAQETLSNCTWYRERSCCQDVELKITFAKMKPLKGASDECVRYLNYLMCYICAPDQYNFYLQDRLTVSLGRVHHHI</sequence>
<proteinExistence type="predicted"/>
<evidence type="ECO:0000256" key="3">
    <source>
        <dbReference type="SAM" id="MobiDB-lite"/>
    </source>
</evidence>
<evidence type="ECO:0000256" key="1">
    <source>
        <dbReference type="ARBA" id="ARBA00022729"/>
    </source>
</evidence>
<organism evidence="5 6">
    <name type="scientific">Protopolystoma xenopodis</name>
    <dbReference type="NCBI Taxonomy" id="117903"/>
    <lineage>
        <taxon>Eukaryota</taxon>
        <taxon>Metazoa</taxon>
        <taxon>Spiralia</taxon>
        <taxon>Lophotrochozoa</taxon>
        <taxon>Platyhelminthes</taxon>
        <taxon>Monogenea</taxon>
        <taxon>Polyopisthocotylea</taxon>
        <taxon>Polystomatidea</taxon>
        <taxon>Polystomatidae</taxon>
        <taxon>Protopolystoma</taxon>
    </lineage>
</organism>
<evidence type="ECO:0000259" key="4">
    <source>
        <dbReference type="Pfam" id="PF03024"/>
    </source>
</evidence>
<accession>A0A3S5AUR7</accession>
<feature type="region of interest" description="Disordered" evidence="3">
    <location>
        <begin position="31"/>
        <end position="71"/>
    </location>
</feature>
<dbReference type="Pfam" id="PF03024">
    <property type="entry name" value="Folate_rec"/>
    <property type="match status" value="1"/>
</dbReference>
<keyword evidence="6" id="KW-1185">Reference proteome</keyword>
<protein>
    <recommendedName>
        <fullName evidence="4">Folate receptor-like domain-containing protein</fullName>
    </recommendedName>
</protein>
<comment type="caution">
    <text evidence="5">The sequence shown here is derived from an EMBL/GenBank/DDBJ whole genome shotgun (WGS) entry which is preliminary data.</text>
</comment>
<feature type="compositionally biased region" description="Low complexity" evidence="3">
    <location>
        <begin position="44"/>
        <end position="53"/>
    </location>
</feature>
<evidence type="ECO:0000313" key="6">
    <source>
        <dbReference type="Proteomes" id="UP000784294"/>
    </source>
</evidence>
<dbReference type="AlphaFoldDB" id="A0A3S5AUR7"/>
<dbReference type="InterPro" id="IPR018143">
    <property type="entry name" value="Folate_rcpt-like"/>
</dbReference>
<evidence type="ECO:0000313" key="5">
    <source>
        <dbReference type="EMBL" id="VEL38218.1"/>
    </source>
</evidence>
<dbReference type="OrthoDB" id="5982417at2759"/>
<gene>
    <name evidence="5" type="ORF">PXEA_LOCUS31658</name>
</gene>
<evidence type="ECO:0000256" key="2">
    <source>
        <dbReference type="ARBA" id="ARBA00023157"/>
    </source>
</evidence>
<reference evidence="5" key="1">
    <citation type="submission" date="2018-11" db="EMBL/GenBank/DDBJ databases">
        <authorList>
            <consortium name="Pathogen Informatics"/>
        </authorList>
    </citation>
    <scope>NUCLEOTIDE SEQUENCE</scope>
</reference>